<dbReference type="Pfam" id="PF00392">
    <property type="entry name" value="GntR"/>
    <property type="match status" value="1"/>
</dbReference>
<keyword evidence="2" id="KW-0238">DNA-binding</keyword>
<dbReference type="PANTHER" id="PTHR43537">
    <property type="entry name" value="TRANSCRIPTIONAL REGULATOR, GNTR FAMILY"/>
    <property type="match status" value="1"/>
</dbReference>
<keyword evidence="1" id="KW-0805">Transcription regulation</keyword>
<dbReference type="Pfam" id="PF07729">
    <property type="entry name" value="FCD"/>
    <property type="match status" value="1"/>
</dbReference>
<dbReference type="GO" id="GO:0003700">
    <property type="term" value="F:DNA-binding transcription factor activity"/>
    <property type="evidence" value="ECO:0007669"/>
    <property type="project" value="InterPro"/>
</dbReference>
<dbReference type="PROSITE" id="PS50949">
    <property type="entry name" value="HTH_GNTR"/>
    <property type="match status" value="1"/>
</dbReference>
<evidence type="ECO:0000259" key="4">
    <source>
        <dbReference type="PROSITE" id="PS50949"/>
    </source>
</evidence>
<dbReference type="InterPro" id="IPR000524">
    <property type="entry name" value="Tscrpt_reg_HTH_GntR"/>
</dbReference>
<proteinExistence type="predicted"/>
<evidence type="ECO:0000256" key="2">
    <source>
        <dbReference type="ARBA" id="ARBA00023125"/>
    </source>
</evidence>
<evidence type="ECO:0000256" key="1">
    <source>
        <dbReference type="ARBA" id="ARBA00023015"/>
    </source>
</evidence>
<evidence type="ECO:0000256" key="3">
    <source>
        <dbReference type="ARBA" id="ARBA00023163"/>
    </source>
</evidence>
<keyword evidence="3" id="KW-0804">Transcription</keyword>
<dbReference type="InterPro" id="IPR008920">
    <property type="entry name" value="TF_FadR/GntR_C"/>
</dbReference>
<sequence>MEISDIEGVHLPKRYISSALQSLPDVKHFTASLKGVEADIYIGLRGLVVNGQLKPGTKLQEDVLCDIYGVSRTVIRKVLVIMEQEAIVALPPNRGAYIHTPTRKEAKDVLEAARNIANFSSRKLAESADSLKEADIERFEEHIALQGKTESERDYTKSKLLTGEFHLLLVCISGNLVLSSVFENIVTRLHMVGVTFEQPGPYEPRAGFQRALVDVLKQGDADGAEAIMTSYWDSVNRNVQLDNDKRDLDLRSLLIAQLDPSVKAGKRN</sequence>
<dbReference type="Proteomes" id="UP000551563">
    <property type="component" value="Unassembled WGS sequence"/>
</dbReference>
<dbReference type="GO" id="GO:0003677">
    <property type="term" value="F:DNA binding"/>
    <property type="evidence" value="ECO:0007669"/>
    <property type="project" value="UniProtKB-KW"/>
</dbReference>
<dbReference type="InterPro" id="IPR036388">
    <property type="entry name" value="WH-like_DNA-bd_sf"/>
</dbReference>
<organism evidence="5 6">
    <name type="scientific">Brucella intermedia</name>
    <dbReference type="NCBI Taxonomy" id="94625"/>
    <lineage>
        <taxon>Bacteria</taxon>
        <taxon>Pseudomonadati</taxon>
        <taxon>Pseudomonadota</taxon>
        <taxon>Alphaproteobacteria</taxon>
        <taxon>Hyphomicrobiales</taxon>
        <taxon>Brucellaceae</taxon>
        <taxon>Brucella/Ochrobactrum group</taxon>
        <taxon>Brucella</taxon>
    </lineage>
</organism>
<dbReference type="SUPFAM" id="SSF48008">
    <property type="entry name" value="GntR ligand-binding domain-like"/>
    <property type="match status" value="1"/>
</dbReference>
<accession>A0A7V6PA03</accession>
<dbReference type="RefSeq" id="WP_198517492.1">
    <property type="nucleotide sequence ID" value="NZ_CP122439.1"/>
</dbReference>
<reference evidence="5 6" key="1">
    <citation type="journal article" date="2020" name="Biotechnol. Biofuels">
        <title>New insights from the biogas microbiome by comprehensive genome-resolved metagenomics of nearly 1600 species originating from multiple anaerobic digesters.</title>
        <authorList>
            <person name="Campanaro S."/>
            <person name="Treu L."/>
            <person name="Rodriguez-R L.M."/>
            <person name="Kovalovszki A."/>
            <person name="Ziels R.M."/>
            <person name="Maus I."/>
            <person name="Zhu X."/>
            <person name="Kougias P.G."/>
            <person name="Basile A."/>
            <person name="Luo G."/>
            <person name="Schluter A."/>
            <person name="Konstantinidis K.T."/>
            <person name="Angelidaki I."/>
        </authorList>
    </citation>
    <scope>NUCLEOTIDE SEQUENCE [LARGE SCALE GENOMIC DNA]</scope>
    <source>
        <strain evidence="5">AS04akNAM_66</strain>
    </source>
</reference>
<dbReference type="InterPro" id="IPR011711">
    <property type="entry name" value="GntR_C"/>
</dbReference>
<dbReference type="SUPFAM" id="SSF46785">
    <property type="entry name" value="Winged helix' DNA-binding domain"/>
    <property type="match status" value="1"/>
</dbReference>
<dbReference type="AlphaFoldDB" id="A0A7V6PA03"/>
<dbReference type="Gene3D" id="1.20.120.530">
    <property type="entry name" value="GntR ligand-binding domain-like"/>
    <property type="match status" value="1"/>
</dbReference>
<name>A0A7V6PA03_9HYPH</name>
<dbReference type="SMART" id="SM00345">
    <property type="entry name" value="HTH_GNTR"/>
    <property type="match status" value="1"/>
</dbReference>
<dbReference type="EMBL" id="DUMN01000173">
    <property type="protein sequence ID" value="HHV67149.1"/>
    <property type="molecule type" value="Genomic_DNA"/>
</dbReference>
<evidence type="ECO:0000313" key="5">
    <source>
        <dbReference type="EMBL" id="HHV67149.1"/>
    </source>
</evidence>
<dbReference type="Gene3D" id="1.10.10.10">
    <property type="entry name" value="Winged helix-like DNA-binding domain superfamily/Winged helix DNA-binding domain"/>
    <property type="match status" value="1"/>
</dbReference>
<evidence type="ECO:0000313" key="6">
    <source>
        <dbReference type="Proteomes" id="UP000551563"/>
    </source>
</evidence>
<dbReference type="SMART" id="SM00895">
    <property type="entry name" value="FCD"/>
    <property type="match status" value="1"/>
</dbReference>
<protein>
    <submittedName>
        <fullName evidence="5">GntR family transcriptional regulator</fullName>
    </submittedName>
</protein>
<dbReference type="PANTHER" id="PTHR43537:SF53">
    <property type="entry name" value="HTH-TYPE TRANSCRIPTIONAL REPRESSOR NANR"/>
    <property type="match status" value="1"/>
</dbReference>
<dbReference type="InterPro" id="IPR036390">
    <property type="entry name" value="WH_DNA-bd_sf"/>
</dbReference>
<feature type="domain" description="HTH gntR-type" evidence="4">
    <location>
        <begin position="34"/>
        <end position="101"/>
    </location>
</feature>
<gene>
    <name evidence="5" type="ORF">GXX48_05840</name>
</gene>
<comment type="caution">
    <text evidence="5">The sequence shown here is derived from an EMBL/GenBank/DDBJ whole genome shotgun (WGS) entry which is preliminary data.</text>
</comment>